<dbReference type="SUPFAM" id="SSF63380">
    <property type="entry name" value="Riboflavin synthase domain-like"/>
    <property type="match status" value="1"/>
</dbReference>
<evidence type="ECO:0000259" key="6">
    <source>
        <dbReference type="PROSITE" id="PS50902"/>
    </source>
</evidence>
<keyword evidence="2" id="KW-0288">FMN</keyword>
<gene>
    <name evidence="8" type="ORF">GLE_1243</name>
</gene>
<evidence type="ECO:0000256" key="2">
    <source>
        <dbReference type="ARBA" id="ARBA00022643"/>
    </source>
</evidence>
<dbReference type="Gene3D" id="2.40.30.10">
    <property type="entry name" value="Translation factors"/>
    <property type="match status" value="1"/>
</dbReference>
<dbReference type="PANTHER" id="PTHR19384">
    <property type="entry name" value="NITRIC OXIDE SYNTHASE-RELATED"/>
    <property type="match status" value="1"/>
</dbReference>
<dbReference type="EC" id="1.6.2.4" evidence="4"/>
<evidence type="ECO:0000256" key="4">
    <source>
        <dbReference type="ARBA" id="ARBA00023797"/>
    </source>
</evidence>
<dbReference type="PANTHER" id="PTHR19384:SF17">
    <property type="entry name" value="NADPH--CYTOCHROME P450 REDUCTASE"/>
    <property type="match status" value="1"/>
</dbReference>
<dbReference type="SUPFAM" id="SSF52218">
    <property type="entry name" value="Flavoproteins"/>
    <property type="match status" value="1"/>
</dbReference>
<dbReference type="PRINTS" id="PR00371">
    <property type="entry name" value="FPNCR"/>
</dbReference>
<evidence type="ECO:0000256" key="5">
    <source>
        <dbReference type="SAM" id="Phobius"/>
    </source>
</evidence>
<dbReference type="GO" id="GO:0050660">
    <property type="term" value="F:flavin adenine dinucleotide binding"/>
    <property type="evidence" value="ECO:0007669"/>
    <property type="project" value="TreeGrafter"/>
</dbReference>
<dbReference type="GO" id="GO:0005829">
    <property type="term" value="C:cytosol"/>
    <property type="evidence" value="ECO:0007669"/>
    <property type="project" value="TreeGrafter"/>
</dbReference>
<dbReference type="Gene3D" id="3.40.50.360">
    <property type="match status" value="1"/>
</dbReference>
<proteinExistence type="predicted"/>
<evidence type="ECO:0000259" key="7">
    <source>
        <dbReference type="PROSITE" id="PS51384"/>
    </source>
</evidence>
<dbReference type="InterPro" id="IPR017927">
    <property type="entry name" value="FAD-bd_FR_type"/>
</dbReference>
<dbReference type="InterPro" id="IPR039261">
    <property type="entry name" value="FNR_nucleotide-bd"/>
</dbReference>
<dbReference type="InterPro" id="IPR017938">
    <property type="entry name" value="Riboflavin_synthase-like_b-brl"/>
</dbReference>
<dbReference type="OrthoDB" id="9816402at2"/>
<protein>
    <recommendedName>
        <fullName evidence="4">NADPH--hemoprotein reductase</fullName>
        <ecNumber evidence="4">1.6.2.4</ecNumber>
    </recommendedName>
</protein>
<evidence type="ECO:0000256" key="1">
    <source>
        <dbReference type="ARBA" id="ARBA00022630"/>
    </source>
</evidence>
<dbReference type="InterPro" id="IPR001709">
    <property type="entry name" value="Flavoprot_Pyr_Nucl_cyt_Rdtase"/>
</dbReference>
<dbReference type="Gene3D" id="3.40.50.80">
    <property type="entry name" value="Nucleotide-binding domain of ferredoxin-NADP reductase (FNR) module"/>
    <property type="match status" value="1"/>
</dbReference>
<accession>A0A0S2DE37</accession>
<dbReference type="PRINTS" id="PR00369">
    <property type="entry name" value="FLAVODOXIN"/>
</dbReference>
<feature type="transmembrane region" description="Helical" evidence="5">
    <location>
        <begin position="50"/>
        <end position="70"/>
    </location>
</feature>
<dbReference type="STRING" id="69.GLE_1243"/>
<dbReference type="EMBL" id="CP013140">
    <property type="protein sequence ID" value="ALN56600.1"/>
    <property type="molecule type" value="Genomic_DNA"/>
</dbReference>
<sequence length="552" mass="59855">MTSDSGARERAFNRSLLGNALALLALAALAVALARWQADAWHWIAPGRGRWWMAAALVAAYAGFVAAVAVSRRRSARREALPAIHADRRGDWLVAFASQTGFAEQLARRSWQALRDAGLSADLAVLGTLDAAQLAHYRRALFVVSTTGEGDAPDSAAAFVRKAMGAATPLPLPQLGYGVLALGDREYAEYCAFGHRLDHWLRHAGAQPLFDLVEVDNGEAGALRHWQHHLGLLAGRTDLPDWSAPAYAPWRLRERRISNPGSAGAAAFHLALVPADGSALQWQAGDIAEIGPRNPADEVAQWLAANDFDGAARVRRDEAELALADLLQRSRLPAAADARGMSAQALADALAPLPHREYSIASVPADGALRLLVRQMRRDDGRPGLGSGWLTEYADDGATIDLRIRSNPSFHAPADARPLILIGNGTGLAGLRALLRERIDAGRHRNWLLFGERNAACDLHYRDELDAWLAGGRIERADYAFSRDGAQRVYVQDRLRERIAQVRDWVDAGASVYVCGSLEGMAPAVDAVLREALGDEALEAMAADGRYRRDVY</sequence>
<keyword evidence="5" id="KW-1133">Transmembrane helix</keyword>
<dbReference type="InterPro" id="IPR029039">
    <property type="entry name" value="Flavoprotein-like_sf"/>
</dbReference>
<feature type="domain" description="Flavodoxin-like" evidence="6">
    <location>
        <begin position="92"/>
        <end position="231"/>
    </location>
</feature>
<dbReference type="GO" id="GO:0010181">
    <property type="term" value="F:FMN binding"/>
    <property type="evidence" value="ECO:0007669"/>
    <property type="project" value="InterPro"/>
</dbReference>
<dbReference type="CDD" id="cd06200">
    <property type="entry name" value="SiR_like1"/>
    <property type="match status" value="1"/>
</dbReference>
<dbReference type="PROSITE" id="PS51384">
    <property type="entry name" value="FAD_FR"/>
    <property type="match status" value="1"/>
</dbReference>
<dbReference type="PATRIC" id="fig|69.6.peg.1227"/>
<dbReference type="InterPro" id="IPR001094">
    <property type="entry name" value="Flavdoxin-like"/>
</dbReference>
<organism evidence="8 9">
    <name type="scientific">Lysobacter enzymogenes</name>
    <dbReference type="NCBI Taxonomy" id="69"/>
    <lineage>
        <taxon>Bacteria</taxon>
        <taxon>Pseudomonadati</taxon>
        <taxon>Pseudomonadota</taxon>
        <taxon>Gammaproteobacteria</taxon>
        <taxon>Lysobacterales</taxon>
        <taxon>Lysobacteraceae</taxon>
        <taxon>Lysobacter</taxon>
    </lineage>
</organism>
<dbReference type="GO" id="GO:0003958">
    <property type="term" value="F:NADPH-hemoprotein reductase activity"/>
    <property type="evidence" value="ECO:0007669"/>
    <property type="project" value="UniProtKB-EC"/>
</dbReference>
<dbReference type="Proteomes" id="UP000061569">
    <property type="component" value="Chromosome"/>
</dbReference>
<dbReference type="InterPro" id="IPR008254">
    <property type="entry name" value="Flavodoxin/NO_synth"/>
</dbReference>
<dbReference type="AlphaFoldDB" id="A0A0S2DE37"/>
<keyword evidence="5" id="KW-0812">Transmembrane</keyword>
<dbReference type="SUPFAM" id="SSF52343">
    <property type="entry name" value="Ferredoxin reductase-like, C-terminal NADP-linked domain"/>
    <property type="match status" value="1"/>
</dbReference>
<evidence type="ECO:0000256" key="3">
    <source>
        <dbReference type="ARBA" id="ARBA00022982"/>
    </source>
</evidence>
<name>A0A0S2DE37_LYSEN</name>
<keyword evidence="3" id="KW-0813">Transport</keyword>
<keyword evidence="5" id="KW-0472">Membrane</keyword>
<keyword evidence="3" id="KW-0249">Electron transport</keyword>
<dbReference type="KEGG" id="lez:GLE_1243"/>
<feature type="domain" description="FAD-binding FR-type" evidence="7">
    <location>
        <begin position="245"/>
        <end position="413"/>
    </location>
</feature>
<evidence type="ECO:0000313" key="9">
    <source>
        <dbReference type="Proteomes" id="UP000061569"/>
    </source>
</evidence>
<dbReference type="Pfam" id="PF00258">
    <property type="entry name" value="Flavodoxin_1"/>
    <property type="match status" value="1"/>
</dbReference>
<dbReference type="Pfam" id="PF00175">
    <property type="entry name" value="NAD_binding_1"/>
    <property type="match status" value="1"/>
</dbReference>
<dbReference type="InterPro" id="IPR001433">
    <property type="entry name" value="OxRdtase_FAD/NAD-bd"/>
</dbReference>
<dbReference type="PROSITE" id="PS50902">
    <property type="entry name" value="FLAVODOXIN_LIKE"/>
    <property type="match status" value="1"/>
</dbReference>
<reference evidence="8 9" key="1">
    <citation type="submission" date="2015-11" db="EMBL/GenBank/DDBJ databases">
        <title>Genome sequences of Lysobacter enzymogenes strain C3 and Lysobacter antibioticus ATCC 29479.</title>
        <authorList>
            <person name="Kobayashi D.Y."/>
        </authorList>
    </citation>
    <scope>NUCLEOTIDE SEQUENCE [LARGE SCALE GENOMIC DNA]</scope>
    <source>
        <strain evidence="8 9">C3</strain>
    </source>
</reference>
<keyword evidence="1" id="KW-0285">Flavoprotein</keyword>
<evidence type="ECO:0000313" key="8">
    <source>
        <dbReference type="EMBL" id="ALN56600.1"/>
    </source>
</evidence>